<evidence type="ECO:0000256" key="2">
    <source>
        <dbReference type="ARBA" id="ARBA00001946"/>
    </source>
</evidence>
<dbReference type="GO" id="GO:0046872">
    <property type="term" value="F:metal ion binding"/>
    <property type="evidence" value="ECO:0007669"/>
    <property type="project" value="UniProtKB-KW"/>
</dbReference>
<evidence type="ECO:0000313" key="14">
    <source>
        <dbReference type="Proteomes" id="UP000663801"/>
    </source>
</evidence>
<evidence type="ECO:0000256" key="11">
    <source>
        <dbReference type="ARBA" id="ARBA00030193"/>
    </source>
</evidence>
<dbReference type="GO" id="GO:0046656">
    <property type="term" value="P:folic acid biosynthetic process"/>
    <property type="evidence" value="ECO:0007669"/>
    <property type="project" value="UniProtKB-KW"/>
</dbReference>
<feature type="domain" description="Pterin-binding" evidence="12">
    <location>
        <begin position="1"/>
        <end position="261"/>
    </location>
</feature>
<dbReference type="NCBIfam" id="TIGR01496">
    <property type="entry name" value="DHPS"/>
    <property type="match status" value="1"/>
</dbReference>
<keyword evidence="10" id="KW-0289">Folate biosynthesis</keyword>
<dbReference type="PANTHER" id="PTHR20941:SF1">
    <property type="entry name" value="FOLIC ACID SYNTHESIS PROTEIN FOL1"/>
    <property type="match status" value="1"/>
</dbReference>
<evidence type="ECO:0000256" key="6">
    <source>
        <dbReference type="ARBA" id="ARBA00016919"/>
    </source>
</evidence>
<dbReference type="Gene3D" id="3.20.20.20">
    <property type="entry name" value="Dihydropteroate synthase-like"/>
    <property type="match status" value="1"/>
</dbReference>
<dbReference type="RefSeq" id="WP_205256061.1">
    <property type="nucleotide sequence ID" value="NZ_BAAAPV010000002.1"/>
</dbReference>
<dbReference type="GO" id="GO:0005829">
    <property type="term" value="C:cytosol"/>
    <property type="evidence" value="ECO:0007669"/>
    <property type="project" value="TreeGrafter"/>
</dbReference>
<dbReference type="GO" id="GO:0046654">
    <property type="term" value="P:tetrahydrofolate biosynthetic process"/>
    <property type="evidence" value="ECO:0007669"/>
    <property type="project" value="TreeGrafter"/>
</dbReference>
<organism evidence="13 14">
    <name type="scientific">Nakamurella flavida</name>
    <dbReference type="NCBI Taxonomy" id="363630"/>
    <lineage>
        <taxon>Bacteria</taxon>
        <taxon>Bacillati</taxon>
        <taxon>Actinomycetota</taxon>
        <taxon>Actinomycetes</taxon>
        <taxon>Nakamurellales</taxon>
        <taxon>Nakamurellaceae</taxon>
        <taxon>Nakamurella</taxon>
    </lineage>
</organism>
<dbReference type="InterPro" id="IPR045031">
    <property type="entry name" value="DHP_synth-like"/>
</dbReference>
<dbReference type="InterPro" id="IPR011005">
    <property type="entry name" value="Dihydropteroate_synth-like_sf"/>
</dbReference>
<comment type="similarity">
    <text evidence="4">Belongs to the DHPS family.</text>
</comment>
<evidence type="ECO:0000313" key="13">
    <source>
        <dbReference type="EMBL" id="MBM9475724.1"/>
    </source>
</evidence>
<evidence type="ECO:0000256" key="3">
    <source>
        <dbReference type="ARBA" id="ARBA00004763"/>
    </source>
</evidence>
<proteinExistence type="inferred from homology"/>
<sequence>MAVVNVTADSFSDGGRFLDTDRAVARGRQLHAQGADIVDVGGESTRPGAHRVPADQERERVLPVIRELTAQGVPCSVDTTRAEIARAAVAAGAVLVNDVSGGLADPAMIPAVAELEVPCVLMHWRGHSADMQSRAHYDDVVAEVRAELLGRVGVALAAGVREDRIVLDPGLGFAKTGRHNWALLAALAELAGPVDTGGMGLPLLVGASRKRFLGDLLAVDGEPRPAAGREAATTAVSALAAAAGAWGVRVHEVGDSLDAVRVVDAVDRARPVPAVRVGGAHG</sequence>
<evidence type="ECO:0000256" key="9">
    <source>
        <dbReference type="ARBA" id="ARBA00022842"/>
    </source>
</evidence>
<comment type="pathway">
    <text evidence="3">Cofactor biosynthesis; tetrahydrofolate biosynthesis; 7,8-dihydrofolate from 2-amino-4-hydroxy-6-hydroxymethyl-7,8-dihydropteridine diphosphate and 4-aminobenzoate: step 1/2.</text>
</comment>
<dbReference type="SUPFAM" id="SSF51717">
    <property type="entry name" value="Dihydropteroate synthetase-like"/>
    <property type="match status" value="1"/>
</dbReference>
<dbReference type="PROSITE" id="PS00793">
    <property type="entry name" value="DHPS_2"/>
    <property type="match status" value="1"/>
</dbReference>
<keyword evidence="7 13" id="KW-0808">Transferase</keyword>
<dbReference type="Pfam" id="PF00809">
    <property type="entry name" value="Pterin_bind"/>
    <property type="match status" value="1"/>
</dbReference>
<dbReference type="PROSITE" id="PS50972">
    <property type="entry name" value="PTERIN_BINDING"/>
    <property type="match status" value="1"/>
</dbReference>
<evidence type="ECO:0000256" key="4">
    <source>
        <dbReference type="ARBA" id="ARBA00009503"/>
    </source>
</evidence>
<evidence type="ECO:0000256" key="5">
    <source>
        <dbReference type="ARBA" id="ARBA00012458"/>
    </source>
</evidence>
<comment type="catalytic activity">
    <reaction evidence="1">
        <text>(7,8-dihydropterin-6-yl)methyl diphosphate + 4-aminobenzoate = 7,8-dihydropteroate + diphosphate</text>
        <dbReference type="Rhea" id="RHEA:19949"/>
        <dbReference type="ChEBI" id="CHEBI:17836"/>
        <dbReference type="ChEBI" id="CHEBI:17839"/>
        <dbReference type="ChEBI" id="CHEBI:33019"/>
        <dbReference type="ChEBI" id="CHEBI:72950"/>
        <dbReference type="EC" id="2.5.1.15"/>
    </reaction>
</comment>
<dbReference type="InterPro" id="IPR006390">
    <property type="entry name" value="DHP_synth_dom"/>
</dbReference>
<accession>A0A939C4H6</accession>
<evidence type="ECO:0000256" key="1">
    <source>
        <dbReference type="ARBA" id="ARBA00000012"/>
    </source>
</evidence>
<dbReference type="AlphaFoldDB" id="A0A939C4H6"/>
<dbReference type="PANTHER" id="PTHR20941">
    <property type="entry name" value="FOLATE SYNTHESIS PROTEINS"/>
    <property type="match status" value="1"/>
</dbReference>
<dbReference type="InterPro" id="IPR000489">
    <property type="entry name" value="Pterin-binding_dom"/>
</dbReference>
<comment type="cofactor">
    <cofactor evidence="2">
        <name>Mg(2+)</name>
        <dbReference type="ChEBI" id="CHEBI:18420"/>
    </cofactor>
</comment>
<comment type="caution">
    <text evidence="13">The sequence shown here is derived from an EMBL/GenBank/DDBJ whole genome shotgun (WGS) entry which is preliminary data.</text>
</comment>
<dbReference type="EC" id="2.5.1.15" evidence="5"/>
<dbReference type="GO" id="GO:0004156">
    <property type="term" value="F:dihydropteroate synthase activity"/>
    <property type="evidence" value="ECO:0007669"/>
    <property type="project" value="UniProtKB-EC"/>
</dbReference>
<evidence type="ECO:0000256" key="7">
    <source>
        <dbReference type="ARBA" id="ARBA00022679"/>
    </source>
</evidence>
<reference evidence="13" key="1">
    <citation type="submission" date="2021-01" db="EMBL/GenBank/DDBJ databases">
        <title>KCTC 19127 draft genome.</title>
        <authorList>
            <person name="An D."/>
        </authorList>
    </citation>
    <scope>NUCLEOTIDE SEQUENCE</scope>
    <source>
        <strain evidence="13">KCTC 19127</strain>
    </source>
</reference>
<evidence type="ECO:0000259" key="12">
    <source>
        <dbReference type="PROSITE" id="PS50972"/>
    </source>
</evidence>
<evidence type="ECO:0000256" key="8">
    <source>
        <dbReference type="ARBA" id="ARBA00022723"/>
    </source>
</evidence>
<keyword evidence="14" id="KW-1185">Reference proteome</keyword>
<keyword evidence="8" id="KW-0479">Metal-binding</keyword>
<dbReference type="FunFam" id="3.20.20.20:FF:000006">
    <property type="entry name" value="Dihydropteroate synthase"/>
    <property type="match status" value="1"/>
</dbReference>
<evidence type="ECO:0000256" key="10">
    <source>
        <dbReference type="ARBA" id="ARBA00022909"/>
    </source>
</evidence>
<keyword evidence="9" id="KW-0460">Magnesium</keyword>
<gene>
    <name evidence="13" type="primary">folP</name>
    <name evidence="13" type="ORF">JL107_04620</name>
</gene>
<dbReference type="Proteomes" id="UP000663801">
    <property type="component" value="Unassembled WGS sequence"/>
</dbReference>
<dbReference type="EMBL" id="JAERWL010000005">
    <property type="protein sequence ID" value="MBM9475724.1"/>
    <property type="molecule type" value="Genomic_DNA"/>
</dbReference>
<name>A0A939C4H6_9ACTN</name>
<protein>
    <recommendedName>
        <fullName evidence="6">Dihydropteroate synthase</fullName>
        <ecNumber evidence="5">2.5.1.15</ecNumber>
    </recommendedName>
    <alternativeName>
        <fullName evidence="11">Dihydropteroate pyrophosphorylase</fullName>
    </alternativeName>
</protein>